<organism evidence="1 2">
    <name type="scientific">Nonomuraea mesophila</name>
    <dbReference type="NCBI Taxonomy" id="2530382"/>
    <lineage>
        <taxon>Bacteria</taxon>
        <taxon>Bacillati</taxon>
        <taxon>Actinomycetota</taxon>
        <taxon>Actinomycetes</taxon>
        <taxon>Streptosporangiales</taxon>
        <taxon>Streptosporangiaceae</taxon>
        <taxon>Nonomuraea</taxon>
    </lineage>
</organism>
<sequence>MDTVRAWKDPVYRRSLGASAPSHPAGQPTVTVLSDAELVDISGAGTRHHGTTGCCSCNPAWSAAWGIWCNPPSGC</sequence>
<gene>
    <name evidence="1" type="ORF">E1295_30315</name>
</gene>
<name>A0A4R5F1X6_9ACTN</name>
<protein>
    <submittedName>
        <fullName evidence="1">Mersacidin/lichenicidin family type 2 lantibiotic</fullName>
    </submittedName>
</protein>
<keyword evidence="2" id="KW-1185">Reference proteome</keyword>
<proteinExistence type="predicted"/>
<reference evidence="1 2" key="1">
    <citation type="submission" date="2019-03" db="EMBL/GenBank/DDBJ databases">
        <title>Draft genome sequences of novel Actinobacteria.</title>
        <authorList>
            <person name="Sahin N."/>
            <person name="Ay H."/>
            <person name="Saygin H."/>
        </authorList>
    </citation>
    <scope>NUCLEOTIDE SEQUENCE [LARGE SCALE GENOMIC DNA]</scope>
    <source>
        <strain evidence="1 2">6K102</strain>
    </source>
</reference>
<dbReference type="InterPro" id="IPR027635">
    <property type="entry name" value="Lantibiotic2_lead_pep_dom"/>
</dbReference>
<dbReference type="AlphaFoldDB" id="A0A4R5F1X6"/>
<accession>A0A4R5F1X6</accession>
<dbReference type="EMBL" id="SMLD01000099">
    <property type="protein sequence ID" value="TDE41379.1"/>
    <property type="molecule type" value="Genomic_DNA"/>
</dbReference>
<comment type="caution">
    <text evidence="1">The sequence shown here is derived from an EMBL/GenBank/DDBJ whole genome shotgun (WGS) entry which is preliminary data.</text>
</comment>
<dbReference type="NCBIfam" id="TIGR03898">
    <property type="entry name" value="lanti_MRSA_kill"/>
    <property type="match status" value="1"/>
</dbReference>
<evidence type="ECO:0000313" key="1">
    <source>
        <dbReference type="EMBL" id="TDE41379.1"/>
    </source>
</evidence>
<dbReference type="Proteomes" id="UP000295136">
    <property type="component" value="Unassembled WGS sequence"/>
</dbReference>
<evidence type="ECO:0000313" key="2">
    <source>
        <dbReference type="Proteomes" id="UP000295136"/>
    </source>
</evidence>
<dbReference type="GO" id="GO:0042742">
    <property type="term" value="P:defense response to bacterium"/>
    <property type="evidence" value="ECO:0007669"/>
    <property type="project" value="InterPro"/>
</dbReference>